<name>A0A0N4ZY83_PARTI</name>
<dbReference type="InterPro" id="IPR011990">
    <property type="entry name" value="TPR-like_helical_dom_sf"/>
</dbReference>
<organism evidence="1 2">
    <name type="scientific">Parastrongyloides trichosuri</name>
    <name type="common">Possum-specific nematode worm</name>
    <dbReference type="NCBI Taxonomy" id="131310"/>
    <lineage>
        <taxon>Eukaryota</taxon>
        <taxon>Metazoa</taxon>
        <taxon>Ecdysozoa</taxon>
        <taxon>Nematoda</taxon>
        <taxon>Chromadorea</taxon>
        <taxon>Rhabditida</taxon>
        <taxon>Tylenchina</taxon>
        <taxon>Panagrolaimomorpha</taxon>
        <taxon>Strongyloidoidea</taxon>
        <taxon>Strongyloididae</taxon>
        <taxon>Parastrongyloides</taxon>
    </lineage>
</organism>
<dbReference type="InterPro" id="IPR019734">
    <property type="entry name" value="TPR_rpt"/>
</dbReference>
<evidence type="ECO:0000313" key="1">
    <source>
        <dbReference type="Proteomes" id="UP000038045"/>
    </source>
</evidence>
<sequence>MSFTNDDSPDTSCNSLNNNEIFIEKIDQLRRVKSQFEDKIHAYKIFDKKCVMQSDSVPSIRDEEEILVAKKSLSEIDLKIKAFEKSNQRLAQCSSKVSHVNKLRNLSNKRMQMYENKIMNEIIKSNETPRKRVPNFQNLPSRRSINFSLNNLSVKNQNSQSDIITSTCRQKFSNIYLANMDNSPCNLKPSTVANVGVRNIKLLLGQSTPVVFHTSNNNNNNETYIKDYKFPKRIWPVCKIVNSYIKQNNKIDQILDIVEKLLKHIQRECGFYHKDGGAVLLFCAQVHYKLKFFKTSKLSAERALEVFQYLYGDIHISCAVTYKLLAMIFKVTNHKKKSLNSLKNAIDILEQIFGPDYYDVGLLHNNMGIIYEEERMFSDAVDHYFAATEILRKQSEVNEILLYTIKINIIRASYLQSRFDKSILQAEVFCLLEKIKESFLDENQYEEFNLIMNGEDKVNFLIKNTKLNYDKSNMLNCLRRLIAYYLRNDNIVEE</sequence>
<dbReference type="Gene3D" id="1.25.40.10">
    <property type="entry name" value="Tetratricopeptide repeat domain"/>
    <property type="match status" value="1"/>
</dbReference>
<dbReference type="Proteomes" id="UP000038045">
    <property type="component" value="Unplaced"/>
</dbReference>
<dbReference type="SUPFAM" id="SSF48452">
    <property type="entry name" value="TPR-like"/>
    <property type="match status" value="1"/>
</dbReference>
<dbReference type="SMART" id="SM00028">
    <property type="entry name" value="TPR"/>
    <property type="match status" value="2"/>
</dbReference>
<evidence type="ECO:0000313" key="2">
    <source>
        <dbReference type="WBParaSite" id="PTRK_0001375600.1"/>
    </source>
</evidence>
<proteinExistence type="predicted"/>
<dbReference type="STRING" id="131310.A0A0N4ZY83"/>
<dbReference type="WBParaSite" id="PTRK_0001375600.1">
    <property type="protein sequence ID" value="PTRK_0001375600.1"/>
    <property type="gene ID" value="PTRK_0001375600"/>
</dbReference>
<dbReference type="AlphaFoldDB" id="A0A0N4ZY83"/>
<protein>
    <submittedName>
        <fullName evidence="2">TPR_REGION domain-containing protein</fullName>
    </submittedName>
</protein>
<keyword evidence="1" id="KW-1185">Reference proteome</keyword>
<reference evidence="2" key="1">
    <citation type="submission" date="2017-02" db="UniProtKB">
        <authorList>
            <consortium name="WormBaseParasite"/>
        </authorList>
    </citation>
    <scope>IDENTIFICATION</scope>
</reference>
<accession>A0A0N4ZY83</accession>